<dbReference type="SMART" id="SM00062">
    <property type="entry name" value="PBPb"/>
    <property type="match status" value="1"/>
</dbReference>
<dbReference type="PANTHER" id="PTHR30085">
    <property type="entry name" value="AMINO ACID ABC TRANSPORTER PERMEASE"/>
    <property type="match status" value="1"/>
</dbReference>
<keyword evidence="3 5" id="KW-0732">Signal</keyword>
<dbReference type="Gene3D" id="3.40.190.10">
    <property type="entry name" value="Periplasmic binding protein-like II"/>
    <property type="match status" value="2"/>
</dbReference>
<dbReference type="PROSITE" id="PS51257">
    <property type="entry name" value="PROKAR_LIPOPROTEIN"/>
    <property type="match status" value="1"/>
</dbReference>
<sequence>MKKLRVSIAAVAVGLLALSGCGQGGTPDAPAEGGGSQAAAPEYPVNDSADVKDSKTWQAAKDAGKLKVGVKFDQPGLGNVKAGSDVPEGFDIEIAKMVGGQLGFTPDQLDFVETVSANREPFLQQGTVDMVIATYTINDERKKVVDFAGPYYVAGQDLLVKADSDIAGPEDLAGKKVCSVDGSTPAQRIQDEYKDAELVTYDTYSKCVTDLQSGAVDAVTTDDAILRGYAAQNEGELKVVGKPFSEEPYGIGLPKGDTALRNAVNDAVEKSMSDGDWKKGFEYTLGSSEGVKMPEVDRY</sequence>
<dbReference type="PANTHER" id="PTHR30085:SF6">
    <property type="entry name" value="ABC TRANSPORTER GLUTAMINE-BINDING PROTEIN GLNH"/>
    <property type="match status" value="1"/>
</dbReference>
<proteinExistence type="inferred from homology"/>
<dbReference type="SMART" id="SM00079">
    <property type="entry name" value="PBPe"/>
    <property type="match status" value="1"/>
</dbReference>
<dbReference type="InterPro" id="IPR001638">
    <property type="entry name" value="Solute-binding_3/MltF_N"/>
</dbReference>
<evidence type="ECO:0000256" key="3">
    <source>
        <dbReference type="ARBA" id="ARBA00022729"/>
    </source>
</evidence>
<feature type="domain" description="Solute-binding protein family 3/N-terminal" evidence="6">
    <location>
        <begin position="65"/>
        <end position="288"/>
    </location>
</feature>
<reference evidence="8 9" key="1">
    <citation type="submission" date="2024-01" db="EMBL/GenBank/DDBJ databases">
        <title>Characterization of antibiotic resistant novel bacterial strains and their environmental applications.</title>
        <authorList>
            <person name="Manzoor S."/>
            <person name="Abbas S."/>
            <person name="Arshad M."/>
            <person name="Ahmed I."/>
        </authorList>
    </citation>
    <scope>NUCLEOTIDE SEQUENCE [LARGE SCALE GENOMIC DNA]</scope>
    <source>
        <strain evidence="8 9">NCCP-602</strain>
    </source>
</reference>
<dbReference type="EMBL" id="BAAAAF010000002">
    <property type="protein sequence ID" value="GAA0034781.1"/>
    <property type="molecule type" value="Genomic_DNA"/>
</dbReference>
<evidence type="ECO:0000313" key="9">
    <source>
        <dbReference type="Proteomes" id="UP001498238"/>
    </source>
</evidence>
<evidence type="ECO:0000256" key="2">
    <source>
        <dbReference type="ARBA" id="ARBA00022448"/>
    </source>
</evidence>
<gene>
    <name evidence="8" type="ORF">NCCP602_07420</name>
</gene>
<dbReference type="Pfam" id="PF00497">
    <property type="entry name" value="SBP_bac_3"/>
    <property type="match status" value="1"/>
</dbReference>
<dbReference type="Proteomes" id="UP001498238">
    <property type="component" value="Unassembled WGS sequence"/>
</dbReference>
<evidence type="ECO:0000256" key="4">
    <source>
        <dbReference type="SAM" id="MobiDB-lite"/>
    </source>
</evidence>
<dbReference type="RefSeq" id="WP_339391750.1">
    <property type="nucleotide sequence ID" value="NZ_BAAAAF010000002.1"/>
</dbReference>
<dbReference type="InterPro" id="IPR001320">
    <property type="entry name" value="Iontro_rcpt_C"/>
</dbReference>
<dbReference type="InterPro" id="IPR051455">
    <property type="entry name" value="Bact_solute-bind_prot3"/>
</dbReference>
<dbReference type="CDD" id="cd13690">
    <property type="entry name" value="PBP2_GluB"/>
    <property type="match status" value="1"/>
</dbReference>
<feature type="region of interest" description="Disordered" evidence="4">
    <location>
        <begin position="25"/>
        <end position="50"/>
    </location>
</feature>
<feature type="domain" description="Ionotropic glutamate receptor C-terminal" evidence="7">
    <location>
        <begin position="65"/>
        <end position="279"/>
    </location>
</feature>
<feature type="signal peptide" evidence="5">
    <location>
        <begin position="1"/>
        <end position="24"/>
    </location>
</feature>
<name>A0ABN0SKR5_9MICO</name>
<organism evidence="8 9">
    <name type="scientific">Brevibacterium metallidurans</name>
    <dbReference type="NCBI Taxonomy" id="1482676"/>
    <lineage>
        <taxon>Bacteria</taxon>
        <taxon>Bacillati</taxon>
        <taxon>Actinomycetota</taxon>
        <taxon>Actinomycetes</taxon>
        <taxon>Micrococcales</taxon>
        <taxon>Brevibacteriaceae</taxon>
        <taxon>Brevibacterium</taxon>
    </lineage>
</organism>
<feature type="chain" id="PRO_5046614485" evidence="5">
    <location>
        <begin position="25"/>
        <end position="299"/>
    </location>
</feature>
<comment type="similarity">
    <text evidence="1">Belongs to the bacterial solute-binding protein 3 family.</text>
</comment>
<evidence type="ECO:0000256" key="1">
    <source>
        <dbReference type="ARBA" id="ARBA00010333"/>
    </source>
</evidence>
<accession>A0ABN0SKR5</accession>
<comment type="caution">
    <text evidence="8">The sequence shown here is derived from an EMBL/GenBank/DDBJ whole genome shotgun (WGS) entry which is preliminary data.</text>
</comment>
<evidence type="ECO:0000259" key="7">
    <source>
        <dbReference type="SMART" id="SM00079"/>
    </source>
</evidence>
<evidence type="ECO:0000256" key="5">
    <source>
        <dbReference type="SAM" id="SignalP"/>
    </source>
</evidence>
<evidence type="ECO:0000313" key="8">
    <source>
        <dbReference type="EMBL" id="GAA0034781.1"/>
    </source>
</evidence>
<dbReference type="SUPFAM" id="SSF53850">
    <property type="entry name" value="Periplasmic binding protein-like II"/>
    <property type="match status" value="1"/>
</dbReference>
<evidence type="ECO:0000259" key="6">
    <source>
        <dbReference type="SMART" id="SM00062"/>
    </source>
</evidence>
<protein>
    <submittedName>
        <fullName evidence="8">Glutamate ABC transporter substrate-binding protein</fullName>
    </submittedName>
</protein>
<keyword evidence="9" id="KW-1185">Reference proteome</keyword>
<keyword evidence="2" id="KW-0813">Transport</keyword>